<evidence type="ECO:0000313" key="1">
    <source>
        <dbReference type="EMBL" id="EXX67005.1"/>
    </source>
</evidence>
<dbReference type="Proteomes" id="UP000022910">
    <property type="component" value="Unassembled WGS sequence"/>
</dbReference>
<dbReference type="AlphaFoldDB" id="A0A015JIN3"/>
<evidence type="ECO:0000313" key="2">
    <source>
        <dbReference type="Proteomes" id="UP000022910"/>
    </source>
</evidence>
<keyword evidence="2" id="KW-1185">Reference proteome</keyword>
<dbReference type="HOGENOM" id="CLU_169840_0_0_1"/>
<proteinExistence type="predicted"/>
<comment type="caution">
    <text evidence="1">The sequence shown here is derived from an EMBL/GenBank/DDBJ whole genome shotgun (WGS) entry which is preliminary data.</text>
</comment>
<name>A0A015JIN3_RHIIW</name>
<gene>
    <name evidence="1" type="ORF">RirG_118390</name>
</gene>
<sequence>MKKICKRLCKSLTKQKKNYQIAKRSHRMRQENSTRRILYYSELFGANAVEEFTRVKEDSRTALTCEIIGVEPFQKDISEVSADETFQNSNELHNTQETDLYVNSMCLLRNLFIYV</sequence>
<accession>A0A015JIN3</accession>
<protein>
    <submittedName>
        <fullName evidence="1">Uncharacterized protein</fullName>
    </submittedName>
</protein>
<organism evidence="1 2">
    <name type="scientific">Rhizophagus irregularis (strain DAOM 197198w)</name>
    <name type="common">Glomus intraradices</name>
    <dbReference type="NCBI Taxonomy" id="1432141"/>
    <lineage>
        <taxon>Eukaryota</taxon>
        <taxon>Fungi</taxon>
        <taxon>Fungi incertae sedis</taxon>
        <taxon>Mucoromycota</taxon>
        <taxon>Glomeromycotina</taxon>
        <taxon>Glomeromycetes</taxon>
        <taxon>Glomerales</taxon>
        <taxon>Glomeraceae</taxon>
        <taxon>Rhizophagus</taxon>
    </lineage>
</organism>
<reference evidence="1 2" key="1">
    <citation type="submission" date="2014-02" db="EMBL/GenBank/DDBJ databases">
        <title>Single nucleus genome sequencing reveals high similarity among nuclei of an endomycorrhizal fungus.</title>
        <authorList>
            <person name="Lin K."/>
            <person name="Geurts R."/>
            <person name="Zhang Z."/>
            <person name="Limpens E."/>
            <person name="Saunders D.G."/>
            <person name="Mu D."/>
            <person name="Pang E."/>
            <person name="Cao H."/>
            <person name="Cha H."/>
            <person name="Lin T."/>
            <person name="Zhou Q."/>
            <person name="Shang Y."/>
            <person name="Li Y."/>
            <person name="Ivanov S."/>
            <person name="Sharma T."/>
            <person name="Velzen R.V."/>
            <person name="Ruijter N.D."/>
            <person name="Aanen D.K."/>
            <person name="Win J."/>
            <person name="Kamoun S."/>
            <person name="Bisseling T."/>
            <person name="Huang S."/>
        </authorList>
    </citation>
    <scope>NUCLEOTIDE SEQUENCE [LARGE SCALE GENOMIC DNA]</scope>
    <source>
        <strain evidence="2">DAOM197198w</strain>
    </source>
</reference>
<dbReference type="STRING" id="1432141.A0A015JIN3"/>
<dbReference type="EMBL" id="JEMT01018110">
    <property type="protein sequence ID" value="EXX67005.1"/>
    <property type="molecule type" value="Genomic_DNA"/>
</dbReference>